<evidence type="ECO:0000256" key="2">
    <source>
        <dbReference type="ARBA" id="ARBA00022679"/>
    </source>
</evidence>
<evidence type="ECO:0000256" key="5">
    <source>
        <dbReference type="ARBA" id="ARBA00023315"/>
    </source>
</evidence>
<keyword evidence="4 7" id="KW-0573">Peptidoglycan synthesis</keyword>
<organism evidence="9 10">
    <name type="scientific">Pseudonocardia eucalypti</name>
    <dbReference type="NCBI Taxonomy" id="648755"/>
    <lineage>
        <taxon>Bacteria</taxon>
        <taxon>Bacillati</taxon>
        <taxon>Actinomycetota</taxon>
        <taxon>Actinomycetes</taxon>
        <taxon>Pseudonocardiales</taxon>
        <taxon>Pseudonocardiaceae</taxon>
        <taxon>Pseudonocardia</taxon>
    </lineage>
</organism>
<dbReference type="InterPro" id="IPR050979">
    <property type="entry name" value="LD-transpeptidase"/>
</dbReference>
<evidence type="ECO:0000313" key="9">
    <source>
        <dbReference type="EMBL" id="GAA5155325.1"/>
    </source>
</evidence>
<evidence type="ECO:0000313" key="10">
    <source>
        <dbReference type="Proteomes" id="UP001428817"/>
    </source>
</evidence>
<dbReference type="Pfam" id="PF03734">
    <property type="entry name" value="YkuD"/>
    <property type="match status" value="1"/>
</dbReference>
<evidence type="ECO:0000259" key="8">
    <source>
        <dbReference type="PROSITE" id="PS52029"/>
    </source>
</evidence>
<feature type="active site" description="Proton donor/acceptor" evidence="7">
    <location>
        <position position="320"/>
    </location>
</feature>
<evidence type="ECO:0000256" key="4">
    <source>
        <dbReference type="ARBA" id="ARBA00022984"/>
    </source>
</evidence>
<dbReference type="CDD" id="cd16913">
    <property type="entry name" value="YkuD_like"/>
    <property type="match status" value="1"/>
</dbReference>
<dbReference type="Gene3D" id="2.60.40.3710">
    <property type="match status" value="1"/>
</dbReference>
<gene>
    <name evidence="9" type="primary">ldtMt5</name>
    <name evidence="9" type="ORF">GCM10023321_28440</name>
</gene>
<keyword evidence="6 7" id="KW-0961">Cell wall biogenesis/degradation</keyword>
<evidence type="ECO:0000256" key="3">
    <source>
        <dbReference type="ARBA" id="ARBA00022960"/>
    </source>
</evidence>
<dbReference type="Gene3D" id="2.40.440.10">
    <property type="entry name" value="L,D-transpeptidase catalytic domain-like"/>
    <property type="match status" value="1"/>
</dbReference>
<evidence type="ECO:0000256" key="6">
    <source>
        <dbReference type="ARBA" id="ARBA00023316"/>
    </source>
</evidence>
<dbReference type="PROSITE" id="PS52029">
    <property type="entry name" value="LD_TPASE"/>
    <property type="match status" value="1"/>
</dbReference>
<keyword evidence="10" id="KW-1185">Reference proteome</keyword>
<dbReference type="CDD" id="cd13432">
    <property type="entry name" value="LDT_IgD_like_2"/>
    <property type="match status" value="1"/>
</dbReference>
<dbReference type="InterPro" id="IPR041280">
    <property type="entry name" value="Big_10"/>
</dbReference>
<evidence type="ECO:0000256" key="1">
    <source>
        <dbReference type="ARBA" id="ARBA00004752"/>
    </source>
</evidence>
<comment type="caution">
    <text evidence="9">The sequence shown here is derived from an EMBL/GenBank/DDBJ whole genome shotgun (WGS) entry which is preliminary data.</text>
</comment>
<keyword evidence="3 7" id="KW-0133">Cell shape</keyword>
<dbReference type="PANTHER" id="PTHR30582">
    <property type="entry name" value="L,D-TRANSPEPTIDASE"/>
    <property type="match status" value="1"/>
</dbReference>
<dbReference type="InterPro" id="IPR005490">
    <property type="entry name" value="LD_TPept_cat_dom"/>
</dbReference>
<dbReference type="Proteomes" id="UP001428817">
    <property type="component" value="Unassembled WGS sequence"/>
</dbReference>
<dbReference type="RefSeq" id="WP_185063914.1">
    <property type="nucleotide sequence ID" value="NZ_BAABJP010000010.1"/>
</dbReference>
<name>A0ABP9Q5Z9_9PSEU</name>
<keyword evidence="5" id="KW-0012">Acyltransferase</keyword>
<feature type="active site" description="Nucleophile" evidence="7">
    <location>
        <position position="338"/>
    </location>
</feature>
<evidence type="ECO:0000256" key="7">
    <source>
        <dbReference type="PROSITE-ProRule" id="PRU01373"/>
    </source>
</evidence>
<dbReference type="EMBL" id="BAABJP010000010">
    <property type="protein sequence ID" value="GAA5155325.1"/>
    <property type="molecule type" value="Genomic_DNA"/>
</dbReference>
<reference evidence="10" key="1">
    <citation type="journal article" date="2019" name="Int. J. Syst. Evol. Microbiol.">
        <title>The Global Catalogue of Microorganisms (GCM) 10K type strain sequencing project: providing services to taxonomists for standard genome sequencing and annotation.</title>
        <authorList>
            <consortium name="The Broad Institute Genomics Platform"/>
            <consortium name="The Broad Institute Genome Sequencing Center for Infectious Disease"/>
            <person name="Wu L."/>
            <person name="Ma J."/>
        </authorList>
    </citation>
    <scope>NUCLEOTIDE SEQUENCE [LARGE SCALE GENOMIC DNA]</scope>
    <source>
        <strain evidence="10">JCM 18303</strain>
    </source>
</reference>
<dbReference type="Pfam" id="PF17964">
    <property type="entry name" value="Big_10"/>
    <property type="match status" value="1"/>
</dbReference>
<proteinExistence type="predicted"/>
<sequence>MRDVRRLLLSVAVTVVGGAGLVTALGDGDEEGVGSLLAPSPPKVSVSYQPGAGGPPVNPRATIAVTATGGQLREVALTQGGGKPVKGALSDDRRTWTAGEPLAYGKSYTWTGTAVDPDGKTVPLGGSVTTVTPAKIVRGTLNIGDGRVVGVAAPIRIQFNGHVTDRAAAEKTLTVHTSVPTEGSWGWLPDEGGGSRVDWRPREYWQSGTKVTVTANLFGADYGAGAFGASDVSTTFTIGRAQLTRADVRSHELVVLRDGREVARYPASYGLDSDPNRNTRSGIHVVTEKFTDKRMVSQQYGYDVMEKWAVRMSNNGEFIHANPQTVGVQGSSNVSHGCVNLSLDDARQYYDGAVYGDPVEVTGSGVQLSAKDGDIWDWTLSWADWQRLSALKG</sequence>
<dbReference type="SUPFAM" id="SSF141523">
    <property type="entry name" value="L,D-transpeptidase catalytic domain-like"/>
    <property type="match status" value="1"/>
</dbReference>
<dbReference type="PANTHER" id="PTHR30582:SF2">
    <property type="entry name" value="L,D-TRANSPEPTIDASE YCIB-RELATED"/>
    <property type="match status" value="1"/>
</dbReference>
<protein>
    <submittedName>
        <fullName evidence="9">L,D-transpeptidase LdtMt5</fullName>
    </submittedName>
</protein>
<comment type="pathway">
    <text evidence="1 7">Cell wall biogenesis; peptidoglycan biosynthesis.</text>
</comment>
<accession>A0ABP9Q5Z9</accession>
<feature type="domain" description="L,D-TPase catalytic" evidence="8">
    <location>
        <begin position="242"/>
        <end position="362"/>
    </location>
</feature>
<dbReference type="InterPro" id="IPR038063">
    <property type="entry name" value="Transpep_catalytic_dom"/>
</dbReference>
<keyword evidence="2" id="KW-0808">Transferase</keyword>
<dbReference type="Gene3D" id="2.60.40.3780">
    <property type="match status" value="1"/>
</dbReference>